<dbReference type="InterPro" id="IPR011935">
    <property type="entry name" value="CHP02231"/>
</dbReference>
<dbReference type="AlphaFoldDB" id="A0A0D0CUF7"/>
<feature type="region of interest" description="Disordered" evidence="2">
    <location>
        <begin position="564"/>
        <end position="654"/>
    </location>
</feature>
<feature type="compositionally biased region" description="Low complexity" evidence="2">
    <location>
        <begin position="322"/>
        <end position="335"/>
    </location>
</feature>
<evidence type="ECO:0000256" key="1">
    <source>
        <dbReference type="SAM" id="Coils"/>
    </source>
</evidence>
<accession>A0A0D0CUF7</accession>
<keyword evidence="6" id="KW-1185">Reference proteome</keyword>
<protein>
    <recommendedName>
        <fullName evidence="7">Mucoidy inhibitor A</fullName>
    </recommendedName>
</protein>
<feature type="region of interest" description="Disordered" evidence="2">
    <location>
        <begin position="315"/>
        <end position="373"/>
    </location>
</feature>
<dbReference type="EMBL" id="KN834779">
    <property type="protein sequence ID" value="KIK59443.1"/>
    <property type="molecule type" value="Genomic_DNA"/>
</dbReference>
<evidence type="ECO:0000259" key="3">
    <source>
        <dbReference type="Pfam" id="PF13598"/>
    </source>
</evidence>
<dbReference type="InterPro" id="IPR037291">
    <property type="entry name" value="DUF4139"/>
</dbReference>
<evidence type="ECO:0000313" key="5">
    <source>
        <dbReference type="EMBL" id="KIK59443.1"/>
    </source>
</evidence>
<keyword evidence="1" id="KW-0175">Coiled coil</keyword>
<organism evidence="5 6">
    <name type="scientific">Collybiopsis luxurians FD-317 M1</name>
    <dbReference type="NCBI Taxonomy" id="944289"/>
    <lineage>
        <taxon>Eukaryota</taxon>
        <taxon>Fungi</taxon>
        <taxon>Dikarya</taxon>
        <taxon>Basidiomycota</taxon>
        <taxon>Agaricomycotina</taxon>
        <taxon>Agaricomycetes</taxon>
        <taxon>Agaricomycetidae</taxon>
        <taxon>Agaricales</taxon>
        <taxon>Marasmiineae</taxon>
        <taxon>Omphalotaceae</taxon>
        <taxon>Collybiopsis</taxon>
        <taxon>Collybiopsis luxurians</taxon>
    </lineage>
</organism>
<feature type="compositionally biased region" description="Polar residues" evidence="2">
    <location>
        <begin position="632"/>
        <end position="653"/>
    </location>
</feature>
<dbReference type="NCBIfam" id="TIGR02231">
    <property type="entry name" value="mucoidy inhibitor MuiA family protein"/>
    <property type="match status" value="1"/>
</dbReference>
<dbReference type="HOGENOM" id="CLU_010457_1_0_1"/>
<dbReference type="InterPro" id="IPR025554">
    <property type="entry name" value="DUF4140"/>
</dbReference>
<name>A0A0D0CUF7_9AGAR</name>
<dbReference type="PANTHER" id="PTHR31005">
    <property type="entry name" value="DUF4139 DOMAIN-CONTAINING PROTEIN"/>
    <property type="match status" value="1"/>
</dbReference>
<reference evidence="5 6" key="1">
    <citation type="submission" date="2014-04" db="EMBL/GenBank/DDBJ databases">
        <title>Evolutionary Origins and Diversification of the Mycorrhizal Mutualists.</title>
        <authorList>
            <consortium name="DOE Joint Genome Institute"/>
            <consortium name="Mycorrhizal Genomics Consortium"/>
            <person name="Kohler A."/>
            <person name="Kuo A."/>
            <person name="Nagy L.G."/>
            <person name="Floudas D."/>
            <person name="Copeland A."/>
            <person name="Barry K.W."/>
            <person name="Cichocki N."/>
            <person name="Veneault-Fourrey C."/>
            <person name="LaButti K."/>
            <person name="Lindquist E.A."/>
            <person name="Lipzen A."/>
            <person name="Lundell T."/>
            <person name="Morin E."/>
            <person name="Murat C."/>
            <person name="Riley R."/>
            <person name="Ohm R."/>
            <person name="Sun H."/>
            <person name="Tunlid A."/>
            <person name="Henrissat B."/>
            <person name="Grigoriev I.V."/>
            <person name="Hibbett D.S."/>
            <person name="Martin F."/>
        </authorList>
    </citation>
    <scope>NUCLEOTIDE SEQUENCE [LARGE SCALE GENOMIC DNA]</scope>
    <source>
        <strain evidence="5 6">FD-317 M1</strain>
    </source>
</reference>
<gene>
    <name evidence="5" type="ORF">GYMLUDRAFT_245135</name>
</gene>
<evidence type="ECO:0008006" key="7">
    <source>
        <dbReference type="Google" id="ProtNLM"/>
    </source>
</evidence>
<evidence type="ECO:0000256" key="2">
    <source>
        <dbReference type="SAM" id="MobiDB-lite"/>
    </source>
</evidence>
<feature type="compositionally biased region" description="Polar residues" evidence="2">
    <location>
        <begin position="571"/>
        <end position="585"/>
    </location>
</feature>
<dbReference type="Pfam" id="PF13598">
    <property type="entry name" value="DUF4139"/>
    <property type="match status" value="1"/>
</dbReference>
<feature type="domain" description="DUF4139" evidence="3">
    <location>
        <begin position="204"/>
        <end position="564"/>
    </location>
</feature>
<proteinExistence type="predicted"/>
<feature type="compositionally biased region" description="Low complexity" evidence="2">
    <location>
        <begin position="598"/>
        <end position="607"/>
    </location>
</feature>
<dbReference type="OrthoDB" id="10068793at2759"/>
<dbReference type="Pfam" id="PF13600">
    <property type="entry name" value="DUF4140"/>
    <property type="match status" value="1"/>
</dbReference>
<feature type="compositionally biased region" description="Basic and acidic residues" evidence="2">
    <location>
        <begin position="696"/>
        <end position="712"/>
    </location>
</feature>
<evidence type="ECO:0000313" key="6">
    <source>
        <dbReference type="Proteomes" id="UP000053593"/>
    </source>
</evidence>
<sequence length="749" mass="81988">MTTLPPYAANTITLVSLIDSKLLHVSLYTGRAELHRLFKFNVQTGQNQLYINGLPNVIQEDSLRVQGHGDATIHDVSLLTMPREPSEKTSPLLQQLLTKKDLVQSAISRCQISSRALESYIRSMTVNDVHLNQVGEFINSYSVHGSKLDEELAKLKQEEDELYREISTEKARIRKEQVSGDGSLLLGMQVAVGLFAENEGEIELELVYAVSSANWEAVYDIRVDLEAKENPLTLVYKAAIVQDTGEDWTNVPLTLETATPSYGVQIPKLKPLKLSTSRPYHPYPYAAGGPMVVTPGGAAPIIPLASVQPVIISRSRFRSRSRSPPSRRSSRSPTRSVRHRHYERSPRSSRSPSRSPRRRSPVRQPPPRVLGTVGLNVASKGDGRFNHSVFQVPGLISVPCDGMAHKVTVVELKELETKLLWLAVPKKDTRVHLNAKIKNTSEYVLIPGSASVYVDGTFIARSSIPAAGPDESFDCSLGLDSSIKITYHPLSSKVSHRTPFTGFTGINSLSSFGTTKTTSTLYSQRITILNTKRVRIDALKLIDRIPVSEDERIVVKILKPAELNRPGKGSGVNNNQTEAGSNTGKVASDSKNAEDAASVTTSSSKVVTMKKRFSTSKRLPSFSSGSGRRSFDNSTGAQDTIVTPPTSALNSAPVQFPLDRSKVRVIAQWDGADADKELPPLPNNESNATENGVKAAGKEKDKEEETSGAKSEGKMNWLLYHIPAQGTVNLVMEWEVSAASSLPVVEWEP</sequence>
<evidence type="ECO:0000259" key="4">
    <source>
        <dbReference type="Pfam" id="PF13600"/>
    </source>
</evidence>
<dbReference type="PANTHER" id="PTHR31005:SF8">
    <property type="entry name" value="DUF4139 DOMAIN-CONTAINING PROTEIN"/>
    <property type="match status" value="1"/>
</dbReference>
<feature type="domain" description="DUF4140" evidence="4">
    <location>
        <begin position="25"/>
        <end position="122"/>
    </location>
</feature>
<feature type="coiled-coil region" evidence="1">
    <location>
        <begin position="145"/>
        <end position="172"/>
    </location>
</feature>
<feature type="region of interest" description="Disordered" evidence="2">
    <location>
        <begin position="671"/>
        <end position="712"/>
    </location>
</feature>
<dbReference type="Proteomes" id="UP000053593">
    <property type="component" value="Unassembled WGS sequence"/>
</dbReference>